<name>A0A2N8ZHH9_9VIBR</name>
<organism evidence="1 2">
    <name type="scientific">Vibrio tapetis subsp. tapetis</name>
    <dbReference type="NCBI Taxonomy" id="1671868"/>
    <lineage>
        <taxon>Bacteria</taxon>
        <taxon>Pseudomonadati</taxon>
        <taxon>Pseudomonadota</taxon>
        <taxon>Gammaproteobacteria</taxon>
        <taxon>Vibrionales</taxon>
        <taxon>Vibrionaceae</taxon>
        <taxon>Vibrio</taxon>
    </lineage>
</organism>
<sequence>MKLRRSVGATKLRLNHYLKYCSSHIHNINASNNISPFFERKNPPPSMDKYLSTLPESLQRNSTKNQIAGFLKSVYSDTFFCRR</sequence>
<proteinExistence type="predicted"/>
<dbReference type="KEGG" id="vta:A3415"/>
<evidence type="ECO:0000313" key="2">
    <source>
        <dbReference type="Proteomes" id="UP000235828"/>
    </source>
</evidence>
<protein>
    <submittedName>
        <fullName evidence="1">Uncharacterized protein</fullName>
    </submittedName>
</protein>
<keyword evidence="2" id="KW-1185">Reference proteome</keyword>
<dbReference type="Proteomes" id="UP000235828">
    <property type="component" value="Chromosome A"/>
</dbReference>
<dbReference type="AlphaFoldDB" id="A0A2N8ZHH9"/>
<reference evidence="1 2" key="1">
    <citation type="submission" date="2017-10" db="EMBL/GenBank/DDBJ databases">
        <authorList>
            <person name="Banno H."/>
            <person name="Chua N.-H."/>
        </authorList>
    </citation>
    <scope>NUCLEOTIDE SEQUENCE [LARGE SCALE GENOMIC DNA]</scope>
    <source>
        <strain evidence="1">Vibrio tapetis CECT4600</strain>
    </source>
</reference>
<accession>A0A2N8ZHH9</accession>
<evidence type="ECO:0000313" key="1">
    <source>
        <dbReference type="EMBL" id="SON51362.1"/>
    </source>
</evidence>
<dbReference type="EMBL" id="LT960611">
    <property type="protein sequence ID" value="SON51362.1"/>
    <property type="molecule type" value="Genomic_DNA"/>
</dbReference>
<gene>
    <name evidence="1" type="ORF">VTAP4600_A3415</name>
</gene>